<evidence type="ECO:0000259" key="6">
    <source>
        <dbReference type="PROSITE" id="PS51781"/>
    </source>
</evidence>
<reference evidence="8 9" key="1">
    <citation type="submission" date="2016-10" db="EMBL/GenBank/DDBJ databases">
        <authorList>
            <person name="de Groot N.N."/>
        </authorList>
    </citation>
    <scope>NUCLEOTIDE SEQUENCE [LARGE SCALE GENOMIC DNA]</scope>
    <source>
        <strain evidence="8 9">DSM 12271</strain>
    </source>
</reference>
<evidence type="ECO:0000256" key="2">
    <source>
        <dbReference type="ARBA" id="ARBA00022670"/>
    </source>
</evidence>
<name>A0A1I0ZIJ3_9CLOT</name>
<dbReference type="GO" id="GO:0006508">
    <property type="term" value="P:proteolysis"/>
    <property type="evidence" value="ECO:0007669"/>
    <property type="project" value="UniProtKB-KW"/>
</dbReference>
<feature type="region of interest" description="Disordered" evidence="5">
    <location>
        <begin position="535"/>
        <end position="555"/>
    </location>
</feature>
<comment type="similarity">
    <text evidence="1">Belongs to the peptidase C40 family.</text>
</comment>
<dbReference type="Pfam" id="PF00877">
    <property type="entry name" value="NLPC_P60"/>
    <property type="match status" value="1"/>
</dbReference>
<feature type="compositionally biased region" description="Low complexity" evidence="5">
    <location>
        <begin position="699"/>
        <end position="713"/>
    </location>
</feature>
<keyword evidence="9" id="KW-1185">Reference proteome</keyword>
<dbReference type="STRING" id="84698.SAMN04488528_102113"/>
<feature type="domain" description="NlpC/P60" evidence="7">
    <location>
        <begin position="880"/>
        <end position="1003"/>
    </location>
</feature>
<keyword evidence="2" id="KW-0645">Protease</keyword>
<feature type="domain" description="SH3b" evidence="6">
    <location>
        <begin position="391"/>
        <end position="458"/>
    </location>
</feature>
<dbReference type="PANTHER" id="PTHR34408:SF1">
    <property type="entry name" value="GLYCOSYL HYDROLASE FAMILY 19 DOMAIN-CONTAINING PROTEIN HI_1415"/>
    <property type="match status" value="1"/>
</dbReference>
<evidence type="ECO:0000313" key="9">
    <source>
        <dbReference type="Proteomes" id="UP000198619"/>
    </source>
</evidence>
<gene>
    <name evidence="8" type="ORF">SAMN04488528_102113</name>
</gene>
<dbReference type="SUPFAM" id="SSF55846">
    <property type="entry name" value="N-acetylmuramoyl-L-alanine amidase-like"/>
    <property type="match status" value="1"/>
</dbReference>
<dbReference type="GO" id="GO:0008745">
    <property type="term" value="F:N-acetylmuramoyl-L-alanine amidase activity"/>
    <property type="evidence" value="ECO:0007669"/>
    <property type="project" value="InterPro"/>
</dbReference>
<dbReference type="InterPro" id="IPR038765">
    <property type="entry name" value="Papain-like_cys_pep_sf"/>
</dbReference>
<sequence>MKTKRITSLVLTATIAQGTMVNALPNKIDNLNVDNQKNNKPYKTGEFVNGIEINKMLIDINYSKGVIINPQYIVIHDTDNRDYGAGAIANRNYFANHPSAQASAHYIVDDNNIVQALEDNWRGWHIGDKYPGVTPNRPEATNSNTIAIEIAVNPDSNFDISMKNGIELTKKLMQKYNIPAENVITHNDATGKICPRMMIKDKPYLWDNFKKSVGASSGESGNTNPSPGGSSGIYSEIKNVDATVNYAGKLTVSREKNVSSNSVGVVYNKESVRLNYVDEEWANITFNSSEGGKRTGFIKEDNLNIQGVTKFNKSVKISGLTSTVSVYKDLNSNYQDTLDNSTNVTLNYTFNDWANISYTTAKGNRNGFINKQLINMDGSNTTDIDTSNKDKMAKVVNANSVNVRQQSNTNSEILGVMYKNEQVRINFSQGEWTNVTFKNTSNQEKIGFMKSEYLSVINSNDGNEKPVLTGKGQVVNVTTNLRMRKGPGTSYDVVTLLYPNNKFDILGKEDNWYKISSNGQSGYIHKDYVEIITGSNNDDNNSTSNGENSMSSKGKVTNVTSTLRMRSGSGTNFSVVDTLNANSVFDIIGKENGWYKIKFNEKIGYVHGDYVQEIKGPISGGNNENNNNDVSNEGKKYGEVVNAPSGLRVREGAGTNYNVVTMLNNGQKVEINGREGSWVKISVNGKNGYVHSDYIKEIGGNTNDGNNPGDNNGSTEETTSKKGKVVNISSTLRIREDAGTSFNTVGYINNGEEFDIVGKKNGWYKIKYKDKTGYVHGDYVQEINDNNNNNNNNNGGNNSGEEIIINKKGKVVNVTSSLRVRSNADANSSVVGYLTPNATFDILSKSGSWYKIKFDTYDVKKEGYVHSDYVEEYHEASNNNQLGKQVVEYAKKFLGVPYVWGGTTTSGFDCSGLTQYVFNNFGIKIGRTTWDQIKSGKRIDMSAIKEGDLIFFGSYSDPNNSTHVGIYIGNDEFIHAPKPGEVVKISKLSTYGMNKIQANRVIN</sequence>
<dbReference type="Gene3D" id="3.40.80.10">
    <property type="entry name" value="Peptidoglycan recognition protein-like"/>
    <property type="match status" value="1"/>
</dbReference>
<dbReference type="AlphaFoldDB" id="A0A1I0ZIJ3"/>
<dbReference type="InterPro" id="IPR003646">
    <property type="entry name" value="SH3-like_bac-type"/>
</dbReference>
<dbReference type="GO" id="GO:0008234">
    <property type="term" value="F:cysteine-type peptidase activity"/>
    <property type="evidence" value="ECO:0007669"/>
    <property type="project" value="UniProtKB-KW"/>
</dbReference>
<dbReference type="InterPro" id="IPR000064">
    <property type="entry name" value="NLP_P60_dom"/>
</dbReference>
<dbReference type="SMART" id="SM00287">
    <property type="entry name" value="SH3b"/>
    <property type="match status" value="6"/>
</dbReference>
<dbReference type="Gene3D" id="2.30.30.40">
    <property type="entry name" value="SH3 Domains"/>
    <property type="match status" value="6"/>
</dbReference>
<dbReference type="Gene3D" id="3.90.1720.10">
    <property type="entry name" value="endopeptidase domain like (from Nostoc punctiforme)"/>
    <property type="match status" value="1"/>
</dbReference>
<dbReference type="Pfam" id="PF01510">
    <property type="entry name" value="Amidase_2"/>
    <property type="match status" value="1"/>
</dbReference>
<dbReference type="GO" id="GO:0009253">
    <property type="term" value="P:peptidoglycan catabolic process"/>
    <property type="evidence" value="ECO:0007669"/>
    <property type="project" value="InterPro"/>
</dbReference>
<keyword evidence="3" id="KW-0378">Hydrolase</keyword>
<dbReference type="PROSITE" id="PS51781">
    <property type="entry name" value="SH3B"/>
    <property type="match status" value="6"/>
</dbReference>
<dbReference type="SMART" id="SM00644">
    <property type="entry name" value="Ami_2"/>
    <property type="match status" value="1"/>
</dbReference>
<organism evidence="8 9">
    <name type="scientific">Clostridium frigidicarnis</name>
    <dbReference type="NCBI Taxonomy" id="84698"/>
    <lineage>
        <taxon>Bacteria</taxon>
        <taxon>Bacillati</taxon>
        <taxon>Bacillota</taxon>
        <taxon>Clostridia</taxon>
        <taxon>Eubacteriales</taxon>
        <taxon>Clostridiaceae</taxon>
        <taxon>Clostridium</taxon>
    </lineage>
</organism>
<dbReference type="InterPro" id="IPR052354">
    <property type="entry name" value="Cell_Wall_Dynamics_Protein"/>
</dbReference>
<evidence type="ECO:0000256" key="5">
    <source>
        <dbReference type="SAM" id="MobiDB-lite"/>
    </source>
</evidence>
<dbReference type="Proteomes" id="UP000198619">
    <property type="component" value="Unassembled WGS sequence"/>
</dbReference>
<feature type="domain" description="SH3b" evidence="6">
    <location>
        <begin position="551"/>
        <end position="615"/>
    </location>
</feature>
<protein>
    <submittedName>
        <fullName evidence="8">SH3 domain-containing protein</fullName>
    </submittedName>
</protein>
<dbReference type="InterPro" id="IPR036505">
    <property type="entry name" value="Amidase/PGRP_sf"/>
</dbReference>
<dbReference type="CDD" id="cd06583">
    <property type="entry name" value="PGRP"/>
    <property type="match status" value="1"/>
</dbReference>
<feature type="domain" description="SH3b" evidence="6">
    <location>
        <begin position="721"/>
        <end position="784"/>
    </location>
</feature>
<feature type="domain" description="SH3b" evidence="6">
    <location>
        <begin position="635"/>
        <end position="699"/>
    </location>
</feature>
<dbReference type="Pfam" id="PF08239">
    <property type="entry name" value="SH3_3"/>
    <property type="match status" value="6"/>
</dbReference>
<dbReference type="SUPFAM" id="SSF54001">
    <property type="entry name" value="Cysteine proteinases"/>
    <property type="match status" value="1"/>
</dbReference>
<dbReference type="SUPFAM" id="SSF50044">
    <property type="entry name" value="SH3-domain"/>
    <property type="match status" value="1"/>
</dbReference>
<dbReference type="EMBL" id="FOKI01000021">
    <property type="protein sequence ID" value="SFB24936.1"/>
    <property type="molecule type" value="Genomic_DNA"/>
</dbReference>
<dbReference type="InterPro" id="IPR036028">
    <property type="entry name" value="SH3-like_dom_sf"/>
</dbReference>
<evidence type="ECO:0000256" key="3">
    <source>
        <dbReference type="ARBA" id="ARBA00022801"/>
    </source>
</evidence>
<dbReference type="InterPro" id="IPR002502">
    <property type="entry name" value="Amidase_domain"/>
</dbReference>
<feature type="region of interest" description="Disordered" evidence="5">
    <location>
        <begin position="215"/>
        <end position="234"/>
    </location>
</feature>
<feature type="domain" description="SH3b" evidence="6">
    <location>
        <begin position="807"/>
        <end position="874"/>
    </location>
</feature>
<dbReference type="OrthoDB" id="9794294at2"/>
<evidence type="ECO:0000256" key="1">
    <source>
        <dbReference type="ARBA" id="ARBA00007074"/>
    </source>
</evidence>
<feature type="region of interest" description="Disordered" evidence="5">
    <location>
        <begin position="699"/>
        <end position="722"/>
    </location>
</feature>
<feature type="domain" description="SH3b" evidence="6">
    <location>
        <begin position="470"/>
        <end position="533"/>
    </location>
</feature>
<accession>A0A1I0ZIJ3</accession>
<dbReference type="PROSITE" id="PS51935">
    <property type="entry name" value="NLPC_P60"/>
    <property type="match status" value="1"/>
</dbReference>
<evidence type="ECO:0000256" key="4">
    <source>
        <dbReference type="ARBA" id="ARBA00022807"/>
    </source>
</evidence>
<feature type="compositionally biased region" description="Low complexity" evidence="5">
    <location>
        <begin position="216"/>
        <end position="228"/>
    </location>
</feature>
<evidence type="ECO:0000259" key="7">
    <source>
        <dbReference type="PROSITE" id="PS51935"/>
    </source>
</evidence>
<dbReference type="RefSeq" id="WP_090041941.1">
    <property type="nucleotide sequence ID" value="NZ_FOKI01000021.1"/>
</dbReference>
<proteinExistence type="inferred from homology"/>
<dbReference type="PANTHER" id="PTHR34408">
    <property type="entry name" value="FAMILY PROTEIN, PUTATIVE-RELATED"/>
    <property type="match status" value="1"/>
</dbReference>
<keyword evidence="4" id="KW-0788">Thiol protease</keyword>
<feature type="compositionally biased region" description="Low complexity" evidence="5">
    <location>
        <begin position="535"/>
        <end position="549"/>
    </location>
</feature>
<evidence type="ECO:0000313" key="8">
    <source>
        <dbReference type="EMBL" id="SFB24936.1"/>
    </source>
</evidence>